<gene>
    <name evidence="5" type="ORF">FHX71_005030</name>
</gene>
<dbReference type="PROSITE" id="PS00061">
    <property type="entry name" value="ADH_SHORT"/>
    <property type="match status" value="1"/>
</dbReference>
<accession>A0A7W3JDV6</accession>
<dbReference type="PRINTS" id="PR00081">
    <property type="entry name" value="GDHRDH"/>
</dbReference>
<dbReference type="RefSeq" id="WP_182620221.1">
    <property type="nucleotide sequence ID" value="NZ_JACGWV010000003.1"/>
</dbReference>
<reference evidence="5 6" key="1">
    <citation type="submission" date="2020-07" db="EMBL/GenBank/DDBJ databases">
        <title>Sequencing the genomes of 1000 actinobacteria strains.</title>
        <authorList>
            <person name="Klenk H.-P."/>
        </authorList>
    </citation>
    <scope>NUCLEOTIDE SEQUENCE [LARGE SCALE GENOMIC DNA]</scope>
    <source>
        <strain evidence="5 6">DSM 44121</strain>
    </source>
</reference>
<dbReference type="InterPro" id="IPR057326">
    <property type="entry name" value="KR_dom"/>
</dbReference>
<dbReference type="EMBL" id="JACGWV010000003">
    <property type="protein sequence ID" value="MBA8811023.1"/>
    <property type="molecule type" value="Genomic_DNA"/>
</dbReference>
<dbReference type="SMART" id="SM00822">
    <property type="entry name" value="PKS_KR"/>
    <property type="match status" value="1"/>
</dbReference>
<dbReference type="GO" id="GO:0016491">
    <property type="term" value="F:oxidoreductase activity"/>
    <property type="evidence" value="ECO:0007669"/>
    <property type="project" value="UniProtKB-KW"/>
</dbReference>
<dbReference type="InterPro" id="IPR020904">
    <property type="entry name" value="Sc_DH/Rdtase_CS"/>
</dbReference>
<dbReference type="CDD" id="cd05233">
    <property type="entry name" value="SDR_c"/>
    <property type="match status" value="1"/>
</dbReference>
<protein>
    <recommendedName>
        <fullName evidence="4">Ketoreductase domain-containing protein</fullName>
    </recommendedName>
</protein>
<dbReference type="PANTHER" id="PTHR42901:SF1">
    <property type="entry name" value="ALCOHOL DEHYDROGENASE"/>
    <property type="match status" value="1"/>
</dbReference>
<comment type="similarity">
    <text evidence="1 3">Belongs to the short-chain dehydrogenases/reductases (SDR) family.</text>
</comment>
<dbReference type="PRINTS" id="PR00080">
    <property type="entry name" value="SDRFAMILY"/>
</dbReference>
<dbReference type="PIRSF" id="PIRSF000126">
    <property type="entry name" value="11-beta-HSD1"/>
    <property type="match status" value="1"/>
</dbReference>
<dbReference type="Pfam" id="PF00106">
    <property type="entry name" value="adh_short"/>
    <property type="match status" value="1"/>
</dbReference>
<keyword evidence="6" id="KW-1185">Reference proteome</keyword>
<name>A0A7W3JDV6_9MICO</name>
<dbReference type="AlphaFoldDB" id="A0A7W3JDV6"/>
<evidence type="ECO:0000256" key="2">
    <source>
        <dbReference type="ARBA" id="ARBA00023002"/>
    </source>
</evidence>
<dbReference type="Gene3D" id="3.40.50.720">
    <property type="entry name" value="NAD(P)-binding Rossmann-like Domain"/>
    <property type="match status" value="1"/>
</dbReference>
<evidence type="ECO:0000256" key="3">
    <source>
        <dbReference type="RuleBase" id="RU000363"/>
    </source>
</evidence>
<keyword evidence="2" id="KW-0560">Oxidoreductase</keyword>
<dbReference type="InterPro" id="IPR002347">
    <property type="entry name" value="SDR_fam"/>
</dbReference>
<evidence type="ECO:0000313" key="5">
    <source>
        <dbReference type="EMBL" id="MBA8811023.1"/>
    </source>
</evidence>
<sequence length="259" mass="26965">MGTALITGGSAGLGLEFARQLAAAGHDLVLVARDEQRLEEVAAQLRTATGVAVEVLPADLSVPDDVARVARRLAVVGGRPDDGDLRPVGLLVNNAGFATSSPFSAGRVTTERRGIDVMVKAVVELTHAAVGQMRERGRGAVLNVGSVAALTAGGTYAAAKAYVRTFTESLAAELKGTGVTATVVAPGFTHTEFHARAGITESSIVPEWGWLEAEDVVRAALADVRRGVVLSTPSLRYKAASAALRVMPRWAVRAVGSYR</sequence>
<comment type="caution">
    <text evidence="5">The sequence shown here is derived from an EMBL/GenBank/DDBJ whole genome shotgun (WGS) entry which is preliminary data.</text>
</comment>
<proteinExistence type="inferred from homology"/>
<evidence type="ECO:0000313" key="6">
    <source>
        <dbReference type="Proteomes" id="UP000540568"/>
    </source>
</evidence>
<dbReference type="PANTHER" id="PTHR42901">
    <property type="entry name" value="ALCOHOL DEHYDROGENASE"/>
    <property type="match status" value="1"/>
</dbReference>
<dbReference type="Proteomes" id="UP000540568">
    <property type="component" value="Unassembled WGS sequence"/>
</dbReference>
<dbReference type="SUPFAM" id="SSF51735">
    <property type="entry name" value="NAD(P)-binding Rossmann-fold domains"/>
    <property type="match status" value="1"/>
</dbReference>
<feature type="domain" description="Ketoreductase" evidence="4">
    <location>
        <begin position="2"/>
        <end position="191"/>
    </location>
</feature>
<evidence type="ECO:0000259" key="4">
    <source>
        <dbReference type="SMART" id="SM00822"/>
    </source>
</evidence>
<organism evidence="5 6">
    <name type="scientific">Promicromonospora sukumoe</name>
    <dbReference type="NCBI Taxonomy" id="88382"/>
    <lineage>
        <taxon>Bacteria</taxon>
        <taxon>Bacillati</taxon>
        <taxon>Actinomycetota</taxon>
        <taxon>Actinomycetes</taxon>
        <taxon>Micrococcales</taxon>
        <taxon>Promicromonosporaceae</taxon>
        <taxon>Promicromonospora</taxon>
    </lineage>
</organism>
<evidence type="ECO:0000256" key="1">
    <source>
        <dbReference type="ARBA" id="ARBA00006484"/>
    </source>
</evidence>
<dbReference type="InterPro" id="IPR036291">
    <property type="entry name" value="NAD(P)-bd_dom_sf"/>
</dbReference>